<feature type="compositionally biased region" description="Basic and acidic residues" evidence="1">
    <location>
        <begin position="461"/>
        <end position="480"/>
    </location>
</feature>
<keyword evidence="3" id="KW-1185">Reference proteome</keyword>
<feature type="compositionally biased region" description="Basic and acidic residues" evidence="1">
    <location>
        <begin position="32"/>
        <end position="47"/>
    </location>
</feature>
<reference evidence="2 3" key="1">
    <citation type="journal article" date="2021" name="Elife">
        <title>Chloroplast acquisition without the gene transfer in kleptoplastic sea slugs, Plakobranchus ocellatus.</title>
        <authorList>
            <person name="Maeda T."/>
            <person name="Takahashi S."/>
            <person name="Yoshida T."/>
            <person name="Shimamura S."/>
            <person name="Takaki Y."/>
            <person name="Nagai Y."/>
            <person name="Toyoda A."/>
            <person name="Suzuki Y."/>
            <person name="Arimoto A."/>
            <person name="Ishii H."/>
            <person name="Satoh N."/>
            <person name="Nishiyama T."/>
            <person name="Hasebe M."/>
            <person name="Maruyama T."/>
            <person name="Minagawa J."/>
            <person name="Obokata J."/>
            <person name="Shigenobu S."/>
        </authorList>
    </citation>
    <scope>NUCLEOTIDE SEQUENCE [LARGE SCALE GENOMIC DNA]</scope>
</reference>
<organism evidence="2 3">
    <name type="scientific">Elysia marginata</name>
    <dbReference type="NCBI Taxonomy" id="1093978"/>
    <lineage>
        <taxon>Eukaryota</taxon>
        <taxon>Metazoa</taxon>
        <taxon>Spiralia</taxon>
        <taxon>Lophotrochozoa</taxon>
        <taxon>Mollusca</taxon>
        <taxon>Gastropoda</taxon>
        <taxon>Heterobranchia</taxon>
        <taxon>Euthyneura</taxon>
        <taxon>Panpulmonata</taxon>
        <taxon>Sacoglossa</taxon>
        <taxon>Placobranchoidea</taxon>
        <taxon>Plakobranchidae</taxon>
        <taxon>Elysia</taxon>
    </lineage>
</organism>
<name>A0AAV4JES2_9GAST</name>
<feature type="region of interest" description="Disordered" evidence="1">
    <location>
        <begin position="461"/>
        <end position="487"/>
    </location>
</feature>
<evidence type="ECO:0000313" key="3">
    <source>
        <dbReference type="Proteomes" id="UP000762676"/>
    </source>
</evidence>
<proteinExistence type="predicted"/>
<comment type="caution">
    <text evidence="2">The sequence shown here is derived from an EMBL/GenBank/DDBJ whole genome shotgun (WGS) entry which is preliminary data.</text>
</comment>
<evidence type="ECO:0000313" key="2">
    <source>
        <dbReference type="EMBL" id="GFS20770.1"/>
    </source>
</evidence>
<feature type="region of interest" description="Disordered" evidence="1">
    <location>
        <begin position="384"/>
        <end position="442"/>
    </location>
</feature>
<feature type="compositionally biased region" description="Polar residues" evidence="1">
    <location>
        <begin position="410"/>
        <end position="424"/>
    </location>
</feature>
<accession>A0AAV4JES2</accession>
<sequence length="643" mass="72917">MMSEHESDSDQSLSNPSADSDCESEYVPETSDSDKEELPSSDKHENTEPGFLNEDVPMTVAVTVTVQKMSDKDNNKISKDQCCFFCHKYVKKMGRHLTTVHKNEPEVAQIMQLPPGDAKRKEQLDKFRNLGNFKNNSQAISDQKGKMIPSRRPGKNIPSDDYIACPSCFGLFKKHSLWRHTKKCGLRSPGTRKPETQVQAKASTFKLNFNMCASDELKKCILSSMLMDDIGEVVRNDSLIMMFGSWLLHKYQAEKHLNLYVSSKMREVGRLLLELQSRTLKRDLKYFLKPSFFHLLLECVLNITKSQREDKAVPPLALKLGHSLKKCAQIQKSQFCLSEDYVAAKQCDTVVGLLNAEWAKLVSRHVLQQLKRRKRKHRALVPQAEYVKRLDSQKGSEGNSLPQEKPCDSQLDSQTGSEGKSLSQEKPCDSHEHEIDPDQSISNPFADLDCEVECVPNTSDLDKGELLRSDKDPPDKRENTEPNSLNEDIPMPVAVAVTVQNMSDKDNNKISKDQCCFFCHKYVKKMGRHLTTVHRNEPEVAQIAHLSPGDPRRKEQLDKFRNLGNFKNNSQAVSGQKGKVIPWRRPGKEVSSYDYIACPSCFGLFKKHNLWRHTKKCGQRSAGICTPQMQVQAQASTLMTLNL</sequence>
<dbReference type="PANTHER" id="PTHR33480">
    <property type="entry name" value="SET DOMAIN-CONTAINING PROTEIN-RELATED"/>
    <property type="match status" value="1"/>
</dbReference>
<dbReference type="EMBL" id="BMAT01003128">
    <property type="protein sequence ID" value="GFS20770.1"/>
    <property type="molecule type" value="Genomic_DNA"/>
</dbReference>
<feature type="region of interest" description="Disordered" evidence="1">
    <location>
        <begin position="1"/>
        <end position="55"/>
    </location>
</feature>
<evidence type="ECO:0008006" key="4">
    <source>
        <dbReference type="Google" id="ProtNLM"/>
    </source>
</evidence>
<protein>
    <recommendedName>
        <fullName evidence="4">C2H2-type domain-containing protein</fullName>
    </recommendedName>
</protein>
<gene>
    <name evidence="2" type="ORF">ElyMa_001579100</name>
</gene>
<dbReference type="AlphaFoldDB" id="A0AAV4JES2"/>
<feature type="compositionally biased region" description="Basic and acidic residues" evidence="1">
    <location>
        <begin position="426"/>
        <end position="436"/>
    </location>
</feature>
<dbReference type="PANTHER" id="PTHR33480:SF1">
    <property type="entry name" value="TYR RECOMBINASE DOMAIN-CONTAINING PROTEIN"/>
    <property type="match status" value="1"/>
</dbReference>
<evidence type="ECO:0000256" key="1">
    <source>
        <dbReference type="SAM" id="MobiDB-lite"/>
    </source>
</evidence>
<dbReference type="Proteomes" id="UP000762676">
    <property type="component" value="Unassembled WGS sequence"/>
</dbReference>